<dbReference type="EMBL" id="OOFM01000004">
    <property type="protein sequence ID" value="SPL63953.1"/>
    <property type="molecule type" value="Genomic_DNA"/>
</dbReference>
<dbReference type="Proteomes" id="UP000246073">
    <property type="component" value="Unassembled WGS sequence"/>
</dbReference>
<evidence type="ECO:0000256" key="1">
    <source>
        <dbReference type="SAM" id="MobiDB-lite"/>
    </source>
</evidence>
<evidence type="ECO:0000313" key="2">
    <source>
        <dbReference type="EMBL" id="SPL63953.1"/>
    </source>
</evidence>
<dbReference type="AlphaFoldDB" id="A0A2P9HIY7"/>
<protein>
    <submittedName>
        <fullName evidence="2">Uncharacterized protein</fullName>
    </submittedName>
</protein>
<accession>A0A2P9HIY7</accession>
<reference evidence="3" key="1">
    <citation type="submission" date="2017-12" db="EMBL/GenBank/DDBJ databases">
        <authorList>
            <person name="Diaz M."/>
        </authorList>
    </citation>
    <scope>NUCLEOTIDE SEQUENCE [LARGE SCALE GENOMIC DNA]</scope>
    <source>
        <strain evidence="3">FI11154</strain>
    </source>
</reference>
<organism evidence="2 3">
    <name type="scientific">Ochrobactrum soli</name>
    <dbReference type="NCBI Taxonomy" id="2448455"/>
    <lineage>
        <taxon>Bacteria</taxon>
        <taxon>Pseudomonadati</taxon>
        <taxon>Pseudomonadota</taxon>
        <taxon>Alphaproteobacteria</taxon>
        <taxon>Hyphomicrobiales</taxon>
        <taxon>Brucellaceae</taxon>
        <taxon>Brucella/Ochrobactrum group</taxon>
        <taxon>Ochrobactrum</taxon>
    </lineage>
</organism>
<name>A0A2P9HIY7_9HYPH</name>
<evidence type="ECO:0000313" key="3">
    <source>
        <dbReference type="Proteomes" id="UP000246073"/>
    </source>
</evidence>
<feature type="region of interest" description="Disordered" evidence="1">
    <location>
        <begin position="1"/>
        <end position="24"/>
    </location>
</feature>
<proteinExistence type="predicted"/>
<sequence length="39" mass="4397">MLQINIGDTVAAQKERDGKHRCKSSQSALIWMSRMIVPP</sequence>
<gene>
    <name evidence="2" type="ORF">OHAE_3885</name>
</gene>